<dbReference type="InterPro" id="IPR044861">
    <property type="entry name" value="IPNS-like_FE2OG_OXY"/>
</dbReference>
<dbReference type="Pfam" id="PF03171">
    <property type="entry name" value="2OG-FeII_Oxy"/>
    <property type="match status" value="1"/>
</dbReference>
<protein>
    <submittedName>
        <fullName evidence="2">Putative gibberellin 3-beta-dioxygenase</fullName>
        <ecNumber evidence="2">1.14.11.15</ecNumber>
    </submittedName>
</protein>
<dbReference type="Gramene" id="rna29556">
    <property type="protein sequence ID" value="RHN54501.1"/>
    <property type="gene ID" value="gene29556"/>
</dbReference>
<evidence type="ECO:0000259" key="1">
    <source>
        <dbReference type="Pfam" id="PF03171"/>
    </source>
</evidence>
<feature type="domain" description="Isopenicillin N synthase-like Fe(2+) 2OG dioxygenase" evidence="1">
    <location>
        <begin position="5"/>
        <end position="55"/>
    </location>
</feature>
<evidence type="ECO:0000313" key="2">
    <source>
        <dbReference type="EMBL" id="RHN54501.1"/>
    </source>
</evidence>
<dbReference type="AlphaFoldDB" id="A0A396HPS4"/>
<dbReference type="Gene3D" id="2.60.120.330">
    <property type="entry name" value="B-lactam Antibiotic, Isopenicillin N Synthase, Chain"/>
    <property type="match status" value="1"/>
</dbReference>
<sequence length="113" mass="13000">MDNYGSFVSVAPFHGALLANLGDIARAWSNGRFCNVKHRVLCKEPTTRYSIATFMLGPRKGNVEAPKELVDHDHPLLYRPFTYEEYRTLRVSDNNDRDKFLQACEVLELLRLV</sequence>
<dbReference type="EC" id="1.14.11.15" evidence="2"/>
<proteinExistence type="predicted"/>
<dbReference type="EMBL" id="PSQE01000005">
    <property type="protein sequence ID" value="RHN54501.1"/>
    <property type="molecule type" value="Genomic_DNA"/>
</dbReference>
<dbReference type="GO" id="GO:0016707">
    <property type="term" value="F:gibberellin 3-beta-dioxygenase activity"/>
    <property type="evidence" value="ECO:0007669"/>
    <property type="project" value="UniProtKB-EC"/>
</dbReference>
<gene>
    <name evidence="2" type="ORF">MtrunA17_Chr5g0407591</name>
</gene>
<dbReference type="InterPro" id="IPR050231">
    <property type="entry name" value="Iron_ascorbate_oxido_reductase"/>
</dbReference>
<dbReference type="InterPro" id="IPR027443">
    <property type="entry name" value="IPNS-like_sf"/>
</dbReference>
<accession>A0A396HPS4</accession>
<keyword evidence="2" id="KW-0223">Dioxygenase</keyword>
<name>A0A396HPS4_MEDTR</name>
<keyword evidence="2" id="KW-0560">Oxidoreductase</keyword>
<dbReference type="Proteomes" id="UP000265566">
    <property type="component" value="Chromosome 5"/>
</dbReference>
<reference evidence="3" key="1">
    <citation type="journal article" date="2018" name="Nat. Plants">
        <title>Whole-genome landscape of Medicago truncatula symbiotic genes.</title>
        <authorList>
            <person name="Pecrix Y."/>
            <person name="Staton S.E."/>
            <person name="Sallet E."/>
            <person name="Lelandais-Briere C."/>
            <person name="Moreau S."/>
            <person name="Carrere S."/>
            <person name="Blein T."/>
            <person name="Jardinaud M.F."/>
            <person name="Latrasse D."/>
            <person name="Zouine M."/>
            <person name="Zahm M."/>
            <person name="Kreplak J."/>
            <person name="Mayjonade B."/>
            <person name="Satge C."/>
            <person name="Perez M."/>
            <person name="Cauet S."/>
            <person name="Marande W."/>
            <person name="Chantry-Darmon C."/>
            <person name="Lopez-Roques C."/>
            <person name="Bouchez O."/>
            <person name="Berard A."/>
            <person name="Debelle F."/>
            <person name="Munos S."/>
            <person name="Bendahmane A."/>
            <person name="Berges H."/>
            <person name="Niebel A."/>
            <person name="Buitink J."/>
            <person name="Frugier F."/>
            <person name="Benhamed M."/>
            <person name="Crespi M."/>
            <person name="Gouzy J."/>
            <person name="Gamas P."/>
        </authorList>
    </citation>
    <scope>NUCLEOTIDE SEQUENCE [LARGE SCALE GENOMIC DNA]</scope>
    <source>
        <strain evidence="3">cv. Jemalong A17</strain>
    </source>
</reference>
<dbReference type="PANTHER" id="PTHR47990">
    <property type="entry name" value="2-OXOGLUTARATE (2OG) AND FE(II)-DEPENDENT OXYGENASE SUPERFAMILY PROTEIN-RELATED"/>
    <property type="match status" value="1"/>
</dbReference>
<comment type="caution">
    <text evidence="2">The sequence shown here is derived from an EMBL/GenBank/DDBJ whole genome shotgun (WGS) entry which is preliminary data.</text>
</comment>
<dbReference type="SUPFAM" id="SSF51197">
    <property type="entry name" value="Clavaminate synthase-like"/>
    <property type="match status" value="1"/>
</dbReference>
<organism evidence="2 3">
    <name type="scientific">Medicago truncatula</name>
    <name type="common">Barrel medic</name>
    <name type="synonym">Medicago tribuloides</name>
    <dbReference type="NCBI Taxonomy" id="3880"/>
    <lineage>
        <taxon>Eukaryota</taxon>
        <taxon>Viridiplantae</taxon>
        <taxon>Streptophyta</taxon>
        <taxon>Embryophyta</taxon>
        <taxon>Tracheophyta</taxon>
        <taxon>Spermatophyta</taxon>
        <taxon>Magnoliopsida</taxon>
        <taxon>eudicotyledons</taxon>
        <taxon>Gunneridae</taxon>
        <taxon>Pentapetalae</taxon>
        <taxon>rosids</taxon>
        <taxon>fabids</taxon>
        <taxon>Fabales</taxon>
        <taxon>Fabaceae</taxon>
        <taxon>Papilionoideae</taxon>
        <taxon>50 kb inversion clade</taxon>
        <taxon>NPAAA clade</taxon>
        <taxon>Hologalegina</taxon>
        <taxon>IRL clade</taxon>
        <taxon>Trifolieae</taxon>
        <taxon>Medicago</taxon>
    </lineage>
</organism>
<evidence type="ECO:0000313" key="3">
    <source>
        <dbReference type="Proteomes" id="UP000265566"/>
    </source>
</evidence>